<feature type="transmembrane region" description="Helical" evidence="7">
    <location>
        <begin position="305"/>
        <end position="333"/>
    </location>
</feature>
<dbReference type="PANTHER" id="PTHR11706:SF33">
    <property type="entry name" value="NATURAL RESISTANCE-ASSOCIATED MACROPHAGE PROTEIN 2"/>
    <property type="match status" value="1"/>
</dbReference>
<dbReference type="GO" id="GO:0015086">
    <property type="term" value="F:cadmium ion transmembrane transporter activity"/>
    <property type="evidence" value="ECO:0007669"/>
    <property type="project" value="TreeGrafter"/>
</dbReference>
<feature type="transmembrane region" description="Helical" evidence="7">
    <location>
        <begin position="101"/>
        <end position="125"/>
    </location>
</feature>
<reference evidence="8 9" key="1">
    <citation type="submission" date="2019-08" db="EMBL/GenBank/DDBJ databases">
        <authorList>
            <person name="Peeters C."/>
        </authorList>
    </citation>
    <scope>NUCLEOTIDE SEQUENCE [LARGE SCALE GENOMIC DNA]</scope>
    <source>
        <strain evidence="8 9">LMG 31112</strain>
    </source>
</reference>
<name>A0A5E4WFZ1_9BURK</name>
<dbReference type="GO" id="GO:0034755">
    <property type="term" value="P:iron ion transmembrane transport"/>
    <property type="evidence" value="ECO:0007669"/>
    <property type="project" value="TreeGrafter"/>
</dbReference>
<feature type="transmembrane region" description="Helical" evidence="7">
    <location>
        <begin position="169"/>
        <end position="190"/>
    </location>
</feature>
<dbReference type="GO" id="GO:0005886">
    <property type="term" value="C:plasma membrane"/>
    <property type="evidence" value="ECO:0007669"/>
    <property type="project" value="TreeGrafter"/>
</dbReference>
<protein>
    <submittedName>
        <fullName evidence="8">Natural resistance-associated macrophage protein</fullName>
    </submittedName>
</protein>
<comment type="subcellular location">
    <subcellularLocation>
        <location evidence="1">Membrane</location>
        <topology evidence="1">Multi-pass membrane protein</topology>
    </subcellularLocation>
</comment>
<evidence type="ECO:0000256" key="3">
    <source>
        <dbReference type="ARBA" id="ARBA00022692"/>
    </source>
</evidence>
<feature type="transmembrane region" description="Helical" evidence="7">
    <location>
        <begin position="413"/>
        <end position="437"/>
    </location>
</feature>
<evidence type="ECO:0000256" key="4">
    <source>
        <dbReference type="ARBA" id="ARBA00022847"/>
    </source>
</evidence>
<keyword evidence="6 7" id="KW-0472">Membrane</keyword>
<dbReference type="Proteomes" id="UP000343317">
    <property type="component" value="Unassembled WGS sequence"/>
</dbReference>
<dbReference type="GO" id="GO:0005384">
    <property type="term" value="F:manganese ion transmembrane transporter activity"/>
    <property type="evidence" value="ECO:0007669"/>
    <property type="project" value="TreeGrafter"/>
</dbReference>
<gene>
    <name evidence="8" type="ORF">PHO31112_03233</name>
</gene>
<dbReference type="PANTHER" id="PTHR11706">
    <property type="entry name" value="SOLUTE CARRIER PROTEIN FAMILY 11 MEMBER"/>
    <property type="match status" value="1"/>
</dbReference>
<evidence type="ECO:0000256" key="6">
    <source>
        <dbReference type="ARBA" id="ARBA00023136"/>
    </source>
</evidence>
<feature type="transmembrane region" description="Helical" evidence="7">
    <location>
        <begin position="137"/>
        <end position="157"/>
    </location>
</feature>
<dbReference type="EMBL" id="CABPSM010000009">
    <property type="protein sequence ID" value="VVE23033.1"/>
    <property type="molecule type" value="Genomic_DNA"/>
</dbReference>
<dbReference type="AlphaFoldDB" id="A0A5E4WFZ1"/>
<keyword evidence="2" id="KW-0813">Transport</keyword>
<feature type="transmembrane region" description="Helical" evidence="7">
    <location>
        <begin position="202"/>
        <end position="222"/>
    </location>
</feature>
<evidence type="ECO:0000256" key="5">
    <source>
        <dbReference type="ARBA" id="ARBA00022989"/>
    </source>
</evidence>
<keyword evidence="9" id="KW-1185">Reference proteome</keyword>
<organism evidence="8 9">
    <name type="scientific">Pandoraea horticolens</name>
    <dbReference type="NCBI Taxonomy" id="2508298"/>
    <lineage>
        <taxon>Bacteria</taxon>
        <taxon>Pseudomonadati</taxon>
        <taxon>Pseudomonadota</taxon>
        <taxon>Betaproteobacteria</taxon>
        <taxon>Burkholderiales</taxon>
        <taxon>Burkholderiaceae</taxon>
        <taxon>Pandoraea</taxon>
    </lineage>
</organism>
<dbReference type="InterPro" id="IPR001046">
    <property type="entry name" value="NRAMP_fam"/>
</dbReference>
<keyword evidence="4" id="KW-0769">Symport</keyword>
<keyword evidence="5 7" id="KW-1133">Transmembrane helix</keyword>
<dbReference type="Pfam" id="PF01566">
    <property type="entry name" value="Nramp"/>
    <property type="match status" value="1"/>
</dbReference>
<evidence type="ECO:0000313" key="9">
    <source>
        <dbReference type="Proteomes" id="UP000343317"/>
    </source>
</evidence>
<dbReference type="GO" id="GO:0015293">
    <property type="term" value="F:symporter activity"/>
    <property type="evidence" value="ECO:0007669"/>
    <property type="project" value="UniProtKB-KW"/>
</dbReference>
<feature type="transmembrane region" description="Helical" evidence="7">
    <location>
        <begin position="56"/>
        <end position="80"/>
    </location>
</feature>
<feature type="transmembrane region" description="Helical" evidence="7">
    <location>
        <begin position="353"/>
        <end position="372"/>
    </location>
</feature>
<feature type="transmembrane region" description="Helical" evidence="7">
    <location>
        <begin position="259"/>
        <end position="281"/>
    </location>
</feature>
<sequence length="439" mass="46879">MTQTTGQSLSAGIVPLDRIALHKNQSLWEKLGPGLITGAADDDPSGVATYSQVGAAFGYGLLWTALLTYPFMIGIQIVSAQIGRVTGDGIAANVRKHYPAWILYVLVGLLLVANTINIAADVGAMGAALKLLIGGPAVWYAVAFGVVSLTLQVFIPFPRYAPILKALTLALLAYVATTFSVKVSWGAVLYRTVVPDVSFNVGYIVAIVAVFGTTISPYMFFWQASQEVEVQRATEGQEPLIKAPSQAWRTLRRIRLDTYIGMAFSNVIAFFIILTAAVTLYQHGVRDIQTSTQAAAALRPLAGEFAFLLFSAGIIGCGLLAVPVLAGASAYAVAEAFQWRMGLGREVMQARGFYVILTLAILLGVALNFTPIDPIKALFWSAVINGVIAVPIMVIVMLIAARPDVMGKFTIGLRLKALGWLATGTMASAVVVMFATWGR</sequence>
<evidence type="ECO:0000256" key="1">
    <source>
        <dbReference type="ARBA" id="ARBA00004141"/>
    </source>
</evidence>
<accession>A0A5E4WFZ1</accession>
<evidence type="ECO:0000256" key="2">
    <source>
        <dbReference type="ARBA" id="ARBA00022448"/>
    </source>
</evidence>
<feature type="transmembrane region" description="Helical" evidence="7">
    <location>
        <begin position="378"/>
        <end position="401"/>
    </location>
</feature>
<evidence type="ECO:0000313" key="8">
    <source>
        <dbReference type="EMBL" id="VVE23033.1"/>
    </source>
</evidence>
<keyword evidence="3 7" id="KW-0812">Transmembrane</keyword>
<proteinExistence type="predicted"/>
<evidence type="ECO:0000256" key="7">
    <source>
        <dbReference type="SAM" id="Phobius"/>
    </source>
</evidence>